<gene>
    <name evidence="3" type="ORF">1648</name>
</gene>
<reference evidence="3 4" key="1">
    <citation type="submission" date="2015-03" db="EMBL/GenBank/DDBJ databases">
        <authorList>
            <person name="Murphy D."/>
        </authorList>
    </citation>
    <scope>NUCLEOTIDE SEQUENCE [LARGE SCALE GENOMIC DNA]</scope>
    <source>
        <strain evidence="3 4">OL-4</strain>
    </source>
</reference>
<keyword evidence="3" id="KW-0863">Zinc-finger</keyword>
<proteinExistence type="predicted"/>
<dbReference type="RefSeq" id="WP_046497494.1">
    <property type="nucleotide sequence ID" value="NZ_CGIH01000027.1"/>
</dbReference>
<keyword evidence="4" id="KW-1185">Reference proteome</keyword>
<keyword evidence="1" id="KW-0812">Transmembrane</keyword>
<evidence type="ECO:0000259" key="2">
    <source>
        <dbReference type="Pfam" id="PF13490"/>
    </source>
</evidence>
<keyword evidence="1" id="KW-1133">Transmembrane helix</keyword>
<protein>
    <submittedName>
        <fullName evidence="3">Putative zinc-finger</fullName>
    </submittedName>
</protein>
<dbReference type="Pfam" id="PF13490">
    <property type="entry name" value="zf-HC2"/>
    <property type="match status" value="1"/>
</dbReference>
<dbReference type="Proteomes" id="UP000045545">
    <property type="component" value="Unassembled WGS sequence"/>
</dbReference>
<feature type="transmembrane region" description="Helical" evidence="1">
    <location>
        <begin position="97"/>
        <end position="119"/>
    </location>
</feature>
<name>A0A0E3W3B1_9FIRM</name>
<organism evidence="3 4">
    <name type="scientific">Syntrophomonas zehnderi OL-4</name>
    <dbReference type="NCBI Taxonomy" id="690567"/>
    <lineage>
        <taxon>Bacteria</taxon>
        <taxon>Bacillati</taxon>
        <taxon>Bacillota</taxon>
        <taxon>Clostridia</taxon>
        <taxon>Eubacteriales</taxon>
        <taxon>Syntrophomonadaceae</taxon>
        <taxon>Syntrophomonas</taxon>
    </lineage>
</organism>
<evidence type="ECO:0000313" key="4">
    <source>
        <dbReference type="Proteomes" id="UP000045545"/>
    </source>
</evidence>
<accession>A0A0E3W3B1</accession>
<dbReference type="GO" id="GO:0008270">
    <property type="term" value="F:zinc ion binding"/>
    <property type="evidence" value="ECO:0007669"/>
    <property type="project" value="UniProtKB-KW"/>
</dbReference>
<dbReference type="AlphaFoldDB" id="A0A0E3W3B1"/>
<evidence type="ECO:0000313" key="3">
    <source>
        <dbReference type="EMBL" id="CFX69019.1"/>
    </source>
</evidence>
<keyword evidence="1" id="KW-0472">Membrane</keyword>
<keyword evidence="3" id="KW-0862">Zinc</keyword>
<evidence type="ECO:0000256" key="1">
    <source>
        <dbReference type="SAM" id="Phobius"/>
    </source>
</evidence>
<dbReference type="STRING" id="690567.1648"/>
<dbReference type="InterPro" id="IPR027383">
    <property type="entry name" value="Znf_put"/>
</dbReference>
<feature type="domain" description="Putative zinc-finger" evidence="2">
    <location>
        <begin position="3"/>
        <end position="37"/>
    </location>
</feature>
<keyword evidence="3" id="KW-0479">Metal-binding</keyword>
<sequence>MNCRLCKQHMYSYFDSEISAQEKQDIDRHIARCSSCRFQYELTRQENLILQDVSHIPDLSPDFDQRVLNAIKIQPVLPPEEKMLSKPSLSRRYNLPLFARAAAAVVLLALCISIPGILLPGQEKIEEKSDRIIAESKCQLKLPAGSADFSANTVAVSETNQKDAGMVVNTAAQIKAPLPDEQDLRLSVNPAPDTALLVSSVVPPKSFDVGRGERKIASYAPPSWSLKNIPAQYQLQYITNANEYQSEYNYLTADGTRKLTVKIVSVSAQNKKESISSLKTPPPDSLSAQLEAPASVSRETQIGNNIINLTLSGNLGYEELTQIASHIEIIPGH</sequence>
<dbReference type="EMBL" id="CGIH01000027">
    <property type="protein sequence ID" value="CFX69019.1"/>
    <property type="molecule type" value="Genomic_DNA"/>
</dbReference>